<dbReference type="Proteomes" id="UP000253490">
    <property type="component" value="Unassembled WGS sequence"/>
</dbReference>
<organism evidence="4 5">
    <name type="scientific">Alkalibaculum bacchi</name>
    <dbReference type="NCBI Taxonomy" id="645887"/>
    <lineage>
        <taxon>Bacteria</taxon>
        <taxon>Bacillati</taxon>
        <taxon>Bacillota</taxon>
        <taxon>Clostridia</taxon>
        <taxon>Eubacteriales</taxon>
        <taxon>Eubacteriaceae</taxon>
        <taxon>Alkalibaculum</taxon>
    </lineage>
</organism>
<comment type="similarity">
    <text evidence="1">Belongs to the trimethylamine methyltransferase family.</text>
</comment>
<protein>
    <submittedName>
        <fullName evidence="4">Trimethylamine--corrinoid protein Co-methyltransferase</fullName>
    </submittedName>
</protein>
<evidence type="ECO:0000256" key="3">
    <source>
        <dbReference type="ARBA" id="ARBA00022679"/>
    </source>
</evidence>
<dbReference type="AlphaFoldDB" id="A0A366I1C4"/>
<gene>
    <name evidence="4" type="ORF">DES36_11812</name>
</gene>
<dbReference type="GO" id="GO:0032259">
    <property type="term" value="P:methylation"/>
    <property type="evidence" value="ECO:0007669"/>
    <property type="project" value="UniProtKB-KW"/>
</dbReference>
<reference evidence="4 5" key="1">
    <citation type="submission" date="2018-06" db="EMBL/GenBank/DDBJ databases">
        <title>Genomic Encyclopedia of Type Strains, Phase IV (KMG-IV): sequencing the most valuable type-strain genomes for metagenomic binning, comparative biology and taxonomic classification.</title>
        <authorList>
            <person name="Goeker M."/>
        </authorList>
    </citation>
    <scope>NUCLEOTIDE SEQUENCE [LARGE SCALE GENOMIC DNA]</scope>
    <source>
        <strain evidence="4 5">DSM 22112</strain>
    </source>
</reference>
<accession>A0A366I1C4</accession>
<dbReference type="EMBL" id="QNRX01000018">
    <property type="protein sequence ID" value="RBP59662.1"/>
    <property type="molecule type" value="Genomic_DNA"/>
</dbReference>
<evidence type="ECO:0000256" key="1">
    <source>
        <dbReference type="ARBA" id="ARBA00007137"/>
    </source>
</evidence>
<proteinExistence type="inferred from homology"/>
<comment type="caution">
    <text evidence="4">The sequence shown here is derived from an EMBL/GenBank/DDBJ whole genome shotgun (WGS) entry which is preliminary data.</text>
</comment>
<keyword evidence="2 4" id="KW-0489">Methyltransferase</keyword>
<dbReference type="InterPro" id="IPR010426">
    <property type="entry name" value="MTTB_MeTrfase"/>
</dbReference>
<dbReference type="GO" id="GO:0015948">
    <property type="term" value="P:methanogenesis"/>
    <property type="evidence" value="ECO:0007669"/>
    <property type="project" value="InterPro"/>
</dbReference>
<keyword evidence="5" id="KW-1185">Reference proteome</keyword>
<evidence type="ECO:0000313" key="5">
    <source>
        <dbReference type="Proteomes" id="UP000253490"/>
    </source>
</evidence>
<dbReference type="Pfam" id="PF06253">
    <property type="entry name" value="MTTB"/>
    <property type="match status" value="1"/>
</dbReference>
<sequence>MIYGLGMLDLGMTFSYEQLIIDNEIAGMVNRVLKGVRVTDDSLAVDIINKVGPAGSFLGEKHTVKYMKTDQSRAKIFDRNMRSSWEANGSVSINDKVKKIAQEIINEHQPMPIDKDVLDQFKVIIASAEK</sequence>
<dbReference type="GO" id="GO:0008168">
    <property type="term" value="F:methyltransferase activity"/>
    <property type="evidence" value="ECO:0007669"/>
    <property type="project" value="UniProtKB-KW"/>
</dbReference>
<evidence type="ECO:0000313" key="4">
    <source>
        <dbReference type="EMBL" id="RBP59662.1"/>
    </source>
</evidence>
<dbReference type="Gene3D" id="3.20.20.480">
    <property type="entry name" value="Trimethylamine methyltransferase-like"/>
    <property type="match status" value="1"/>
</dbReference>
<dbReference type="InterPro" id="IPR038601">
    <property type="entry name" value="MttB-like_sf"/>
</dbReference>
<evidence type="ECO:0000256" key="2">
    <source>
        <dbReference type="ARBA" id="ARBA00022603"/>
    </source>
</evidence>
<keyword evidence="3 4" id="KW-0808">Transferase</keyword>
<name>A0A366I1C4_9FIRM</name>